<dbReference type="PANTHER" id="PTHR43285:SF2">
    <property type="entry name" value="ANTHRANILATE PHOSPHORIBOSYLTRANSFERASE"/>
    <property type="match status" value="1"/>
</dbReference>
<dbReference type="GO" id="GO:0005829">
    <property type="term" value="C:cytosol"/>
    <property type="evidence" value="ECO:0007669"/>
    <property type="project" value="TreeGrafter"/>
</dbReference>
<dbReference type="AlphaFoldDB" id="A0A3D9IFI0"/>
<feature type="binding site" evidence="9">
    <location>
        <begin position="90"/>
        <end position="91"/>
    </location>
    <ligand>
        <name>5-phospho-alpha-D-ribose 1-diphosphate</name>
        <dbReference type="ChEBI" id="CHEBI:58017"/>
    </ligand>
</feature>
<feature type="binding site" evidence="9">
    <location>
        <position position="233"/>
    </location>
    <ligand>
        <name>Mg(2+)</name>
        <dbReference type="ChEBI" id="CHEBI:18420"/>
        <label>1</label>
    </ligand>
</feature>
<dbReference type="InterPro" id="IPR035902">
    <property type="entry name" value="Nuc_phospho_transferase"/>
</dbReference>
<dbReference type="Pfam" id="PF00591">
    <property type="entry name" value="Glycos_transf_3"/>
    <property type="match status" value="1"/>
</dbReference>
<feature type="binding site" evidence="9">
    <location>
        <position position="87"/>
    </location>
    <ligand>
        <name>5-phospho-alpha-D-ribose 1-diphosphate</name>
        <dbReference type="ChEBI" id="CHEBI:58017"/>
    </ligand>
</feature>
<comment type="function">
    <text evidence="9">Catalyzes the transfer of the phosphoribosyl group of 5-phosphorylribose-1-pyrophosphate (PRPP) to anthranilate to yield N-(5'-phosphoribosyl)-anthranilate (PRA).</text>
</comment>
<reference evidence="12 13" key="1">
    <citation type="submission" date="2018-07" db="EMBL/GenBank/DDBJ databases">
        <title>Genomic Encyclopedia of Type Strains, Phase III (KMG-III): the genomes of soil and plant-associated and newly described type strains.</title>
        <authorList>
            <person name="Whitman W."/>
        </authorList>
    </citation>
    <scope>NUCLEOTIDE SEQUENCE [LARGE SCALE GENOMIC DNA]</scope>
    <source>
        <strain evidence="12 13">CECT 8236</strain>
    </source>
</reference>
<feature type="binding site" evidence="9">
    <location>
        <position position="232"/>
    </location>
    <ligand>
        <name>Mg(2+)</name>
        <dbReference type="ChEBI" id="CHEBI:18420"/>
        <label>2</label>
    </ligand>
</feature>
<keyword evidence="3 9" id="KW-0328">Glycosyltransferase</keyword>
<dbReference type="InterPro" id="IPR005940">
    <property type="entry name" value="Anthranilate_Pribosyl_Tfrase"/>
</dbReference>
<gene>
    <name evidence="9" type="primary">trpD</name>
    <name evidence="12" type="ORF">DFP95_106226</name>
</gene>
<evidence type="ECO:0000313" key="12">
    <source>
        <dbReference type="EMBL" id="RED60435.1"/>
    </source>
</evidence>
<dbReference type="InterPro" id="IPR000312">
    <property type="entry name" value="Glycosyl_Trfase_fam3"/>
</dbReference>
<feature type="binding site" evidence="9">
    <location>
        <position position="99"/>
    </location>
    <ligand>
        <name>Mg(2+)</name>
        <dbReference type="ChEBI" id="CHEBI:18420"/>
        <label>1</label>
    </ligand>
</feature>
<evidence type="ECO:0000313" key="13">
    <source>
        <dbReference type="Proteomes" id="UP000256869"/>
    </source>
</evidence>
<feature type="binding site" evidence="9">
    <location>
        <begin position="115"/>
        <end position="123"/>
    </location>
    <ligand>
        <name>5-phospho-alpha-D-ribose 1-diphosphate</name>
        <dbReference type="ChEBI" id="CHEBI:58017"/>
    </ligand>
</feature>
<feature type="binding site" evidence="9">
    <location>
        <position position="118"/>
    </location>
    <ligand>
        <name>anthranilate</name>
        <dbReference type="ChEBI" id="CHEBI:16567"/>
        <label>1</label>
    </ligand>
</feature>
<keyword evidence="13" id="KW-1185">Reference proteome</keyword>
<dbReference type="PANTHER" id="PTHR43285">
    <property type="entry name" value="ANTHRANILATE PHOSPHORIBOSYLTRANSFERASE"/>
    <property type="match status" value="1"/>
</dbReference>
<evidence type="ECO:0000256" key="4">
    <source>
        <dbReference type="ARBA" id="ARBA00022679"/>
    </source>
</evidence>
<comment type="cofactor">
    <cofactor evidence="9">
        <name>Mg(2+)</name>
        <dbReference type="ChEBI" id="CHEBI:18420"/>
    </cofactor>
    <text evidence="9">Binds 2 magnesium ions per monomer.</text>
</comment>
<keyword evidence="9" id="KW-0479">Metal-binding</keyword>
<sequence>MSDTLTISLPQALNKIISGGDLTRDEAYGAMTTIMKGEATPAQISGTVIALRMKGETVEEITGFAEAMRAFSNHVATENHDLLDTCGTGGSGIHKFNISTVSAVIAAAAGARVAKHGNRAMSGKAGSADVLEALGVNINLTPEQAAECLDKTGICFMFAQLYHPALKHAAVPRKELGVRTIFNMLGPLANPANADRQLIGLYDRTRTATVAEVLSRLGLKKAMVVGSYDGLDEISISAPTQVSELRDGVVLTYDITPEQLGLTTVSLDEVQGGNAEENAAIIRDVLAGNRSAYRDVVLANAGACIYVSGRADSLPDGVRVAASTIDSGLAANKLQQWIATTGEVSHVS</sequence>
<evidence type="ECO:0000259" key="10">
    <source>
        <dbReference type="Pfam" id="PF00591"/>
    </source>
</evidence>
<protein>
    <recommendedName>
        <fullName evidence="9">Anthranilate phosphoribosyltransferase</fullName>
        <ecNumber evidence="9">2.4.2.18</ecNumber>
    </recommendedName>
</protein>
<dbReference type="GO" id="GO:0000162">
    <property type="term" value="P:L-tryptophan biosynthetic process"/>
    <property type="evidence" value="ECO:0007669"/>
    <property type="project" value="UniProtKB-UniRule"/>
</dbReference>
<comment type="subunit">
    <text evidence="9">Homodimer.</text>
</comment>
<keyword evidence="4 9" id="KW-0808">Transferase</keyword>
<dbReference type="UniPathway" id="UPA00035">
    <property type="reaction ID" value="UER00041"/>
</dbReference>
<proteinExistence type="inferred from homology"/>
<feature type="binding site" evidence="9">
    <location>
        <position position="233"/>
    </location>
    <ligand>
        <name>Mg(2+)</name>
        <dbReference type="ChEBI" id="CHEBI:18420"/>
        <label>2</label>
    </ligand>
</feature>
<keyword evidence="2 9" id="KW-0028">Amino-acid biosynthesis</keyword>
<dbReference type="RefSeq" id="WP_115993143.1">
    <property type="nucleotide sequence ID" value="NZ_QRDY01000006.1"/>
</dbReference>
<dbReference type="Proteomes" id="UP000256869">
    <property type="component" value="Unassembled WGS sequence"/>
</dbReference>
<comment type="similarity">
    <text evidence="9">Belongs to the anthranilate phosphoribosyltransferase family.</text>
</comment>
<dbReference type="Gene3D" id="3.40.1030.10">
    <property type="entry name" value="Nucleoside phosphorylase/phosphoribosyltransferase catalytic domain"/>
    <property type="match status" value="1"/>
</dbReference>
<evidence type="ECO:0000256" key="9">
    <source>
        <dbReference type="HAMAP-Rule" id="MF_00211"/>
    </source>
</evidence>
<dbReference type="FunFam" id="3.40.1030.10:FF:000002">
    <property type="entry name" value="Anthranilate phosphoribosyltransferase"/>
    <property type="match status" value="1"/>
</dbReference>
<feature type="binding site" evidence="9">
    <location>
        <begin position="97"/>
        <end position="100"/>
    </location>
    <ligand>
        <name>5-phospho-alpha-D-ribose 1-diphosphate</name>
        <dbReference type="ChEBI" id="CHEBI:58017"/>
    </ligand>
</feature>
<dbReference type="Pfam" id="PF02885">
    <property type="entry name" value="Glycos_trans_3N"/>
    <property type="match status" value="1"/>
</dbReference>
<dbReference type="EMBL" id="QRDY01000006">
    <property type="protein sequence ID" value="RED60435.1"/>
    <property type="molecule type" value="Genomic_DNA"/>
</dbReference>
<dbReference type="InterPro" id="IPR017459">
    <property type="entry name" value="Glycosyl_Trfase_fam3_N_dom"/>
</dbReference>
<feature type="binding site" evidence="9">
    <location>
        <position position="173"/>
    </location>
    <ligand>
        <name>anthranilate</name>
        <dbReference type="ChEBI" id="CHEBI:16567"/>
        <label>2</label>
    </ligand>
</feature>
<comment type="pathway">
    <text evidence="1 9">Amino-acid biosynthesis; L-tryptophan biosynthesis; L-tryptophan from chorismate: step 2/5.</text>
</comment>
<comment type="caution">
    <text evidence="9">Lacks conserved residue(s) required for the propagation of feature annotation.</text>
</comment>
<dbReference type="SUPFAM" id="SSF47648">
    <property type="entry name" value="Nucleoside phosphorylase/phosphoribosyltransferase N-terminal domain"/>
    <property type="match status" value="1"/>
</dbReference>
<comment type="similarity">
    <text evidence="8">In the C-terminal section; belongs to the anthranilate phosphoribosyltransferase family.</text>
</comment>
<organism evidence="12 13">
    <name type="scientific">Cohnella lupini</name>
    <dbReference type="NCBI Taxonomy" id="1294267"/>
    <lineage>
        <taxon>Bacteria</taxon>
        <taxon>Bacillati</taxon>
        <taxon>Bacillota</taxon>
        <taxon>Bacilli</taxon>
        <taxon>Bacillales</taxon>
        <taxon>Paenibacillaceae</taxon>
        <taxon>Cohnella</taxon>
    </lineage>
</organism>
<evidence type="ECO:0000256" key="8">
    <source>
        <dbReference type="ARBA" id="ARBA00061188"/>
    </source>
</evidence>
<evidence type="ECO:0000256" key="2">
    <source>
        <dbReference type="ARBA" id="ARBA00022605"/>
    </source>
</evidence>
<dbReference type="HAMAP" id="MF_00211">
    <property type="entry name" value="TrpD"/>
    <property type="match status" value="1"/>
</dbReference>
<feature type="binding site" evidence="9">
    <location>
        <position position="127"/>
    </location>
    <ligand>
        <name>5-phospho-alpha-D-ribose 1-diphosphate</name>
        <dbReference type="ChEBI" id="CHEBI:58017"/>
    </ligand>
</feature>
<comment type="caution">
    <text evidence="12">The sequence shown here is derived from an EMBL/GenBank/DDBJ whole genome shotgun (WGS) entry which is preliminary data.</text>
</comment>
<keyword evidence="5 9" id="KW-0822">Tryptophan biosynthesis</keyword>
<name>A0A3D9IFI0_9BACL</name>
<dbReference type="Gene3D" id="1.20.970.10">
    <property type="entry name" value="Transferase, Pyrimidine Nucleoside Phosphorylase, Chain C"/>
    <property type="match status" value="1"/>
</dbReference>
<dbReference type="GO" id="GO:0000287">
    <property type="term" value="F:magnesium ion binding"/>
    <property type="evidence" value="ECO:0007669"/>
    <property type="project" value="UniProtKB-UniRule"/>
</dbReference>
<evidence type="ECO:0000259" key="11">
    <source>
        <dbReference type="Pfam" id="PF02885"/>
    </source>
</evidence>
<evidence type="ECO:0000256" key="6">
    <source>
        <dbReference type="ARBA" id="ARBA00023141"/>
    </source>
</evidence>
<keyword evidence="6 9" id="KW-0057">Aromatic amino acid biosynthesis</keyword>
<accession>A0A3D9IFI0</accession>
<dbReference type="EC" id="2.4.2.18" evidence="9"/>
<comment type="catalytic activity">
    <reaction evidence="7 9">
        <text>N-(5-phospho-beta-D-ribosyl)anthranilate + diphosphate = 5-phospho-alpha-D-ribose 1-diphosphate + anthranilate</text>
        <dbReference type="Rhea" id="RHEA:11768"/>
        <dbReference type="ChEBI" id="CHEBI:16567"/>
        <dbReference type="ChEBI" id="CHEBI:18277"/>
        <dbReference type="ChEBI" id="CHEBI:33019"/>
        <dbReference type="ChEBI" id="CHEBI:58017"/>
        <dbReference type="EC" id="2.4.2.18"/>
    </reaction>
</comment>
<feature type="domain" description="Glycosyl transferase family 3" evidence="10">
    <location>
        <begin position="80"/>
        <end position="330"/>
    </location>
</feature>
<dbReference type="NCBIfam" id="TIGR01245">
    <property type="entry name" value="trpD"/>
    <property type="match status" value="1"/>
</dbReference>
<evidence type="ECO:0000256" key="1">
    <source>
        <dbReference type="ARBA" id="ARBA00004907"/>
    </source>
</evidence>
<evidence type="ECO:0000256" key="5">
    <source>
        <dbReference type="ARBA" id="ARBA00022822"/>
    </source>
</evidence>
<dbReference type="OrthoDB" id="9806430at2"/>
<evidence type="ECO:0000256" key="7">
    <source>
        <dbReference type="ARBA" id="ARBA00052328"/>
    </source>
</evidence>
<evidence type="ECO:0000256" key="3">
    <source>
        <dbReference type="ARBA" id="ARBA00022676"/>
    </source>
</evidence>
<feature type="binding site" evidence="9">
    <location>
        <position position="87"/>
    </location>
    <ligand>
        <name>anthranilate</name>
        <dbReference type="ChEBI" id="CHEBI:16567"/>
        <label>1</label>
    </ligand>
</feature>
<keyword evidence="9" id="KW-0460">Magnesium</keyword>
<dbReference type="InterPro" id="IPR036320">
    <property type="entry name" value="Glycosyl_Trfase_fam3_N_dom_sf"/>
</dbReference>
<dbReference type="SUPFAM" id="SSF52418">
    <property type="entry name" value="Nucleoside phosphorylase/phosphoribosyltransferase catalytic domain"/>
    <property type="match status" value="1"/>
</dbReference>
<dbReference type="GO" id="GO:0004048">
    <property type="term" value="F:anthranilate phosphoribosyltransferase activity"/>
    <property type="evidence" value="ECO:0007669"/>
    <property type="project" value="UniProtKB-UniRule"/>
</dbReference>
<feature type="domain" description="Glycosyl transferase family 3 N-terminal" evidence="11">
    <location>
        <begin position="11"/>
        <end position="71"/>
    </location>
</feature>